<comment type="caution">
    <text evidence="5">The sequence shown here is derived from an EMBL/GenBank/DDBJ whole genome shotgun (WGS) entry which is preliminary data.</text>
</comment>
<dbReference type="InterPro" id="IPR005950">
    <property type="entry name" value="ModA"/>
</dbReference>
<feature type="chain" id="PRO_5047031667" evidence="4">
    <location>
        <begin position="23"/>
        <end position="251"/>
    </location>
</feature>
<evidence type="ECO:0000313" key="6">
    <source>
        <dbReference type="Proteomes" id="UP001610706"/>
    </source>
</evidence>
<protein>
    <submittedName>
        <fullName evidence="5">Molybdate ABC transporter substrate-binding protein</fullName>
    </submittedName>
</protein>
<keyword evidence="6" id="KW-1185">Reference proteome</keyword>
<dbReference type="SUPFAM" id="SSF53850">
    <property type="entry name" value="Periplasmic binding protein-like II"/>
    <property type="match status" value="1"/>
</dbReference>
<evidence type="ECO:0000313" key="5">
    <source>
        <dbReference type="EMBL" id="MFH7565947.1"/>
    </source>
</evidence>
<dbReference type="NCBIfam" id="TIGR01256">
    <property type="entry name" value="modA"/>
    <property type="match status" value="1"/>
</dbReference>
<dbReference type="InterPro" id="IPR050682">
    <property type="entry name" value="ModA/WtpA"/>
</dbReference>
<dbReference type="PANTHER" id="PTHR30632">
    <property type="entry name" value="MOLYBDATE-BINDING PERIPLASMIC PROTEIN"/>
    <property type="match status" value="1"/>
</dbReference>
<dbReference type="PIRSF" id="PIRSF004846">
    <property type="entry name" value="ModA"/>
    <property type="match status" value="1"/>
</dbReference>
<dbReference type="PANTHER" id="PTHR30632:SF14">
    <property type="entry name" value="TUNGSTATE_MOLYBDATE_CHROMATE-BINDING PROTEIN MODA"/>
    <property type="match status" value="1"/>
</dbReference>
<evidence type="ECO:0000256" key="4">
    <source>
        <dbReference type="SAM" id="SignalP"/>
    </source>
</evidence>
<dbReference type="Pfam" id="PF13531">
    <property type="entry name" value="SBP_bac_11"/>
    <property type="match status" value="1"/>
</dbReference>
<name>A0ABW7P384_9GAMM</name>
<dbReference type="CDD" id="cd13539">
    <property type="entry name" value="PBP2_AvModA"/>
    <property type="match status" value="1"/>
</dbReference>
<dbReference type="InterPro" id="IPR044084">
    <property type="entry name" value="AvModA-like_subst-bd"/>
</dbReference>
<dbReference type="EMBL" id="JBGFTR010000017">
    <property type="protein sequence ID" value="MFH7565947.1"/>
    <property type="molecule type" value="Genomic_DNA"/>
</dbReference>
<sequence>MSTLRTASVLMCALGASMPALADEIKVAVAANFLDAITTLGEQFEQMSGHKVLISSGSTGKLYAQIQNEAPFDVFFAADDKRPELLEQENAIVPGSRFTYATGTLVLWSPDDKLIDNDLTVLKNGDFRFLAVANPVTAPYGRAAQQVLTGMGLWQDFSKKMVRGENIGQTYQYVYSRNADLGFVAKSQVFSQGEYAGGSWWEVPAELYSPIVQQAVQLTDSAAATELLEFVRSEQGLKVIHAYGYGTEAAN</sequence>
<feature type="signal peptide" evidence="4">
    <location>
        <begin position="1"/>
        <end position="22"/>
    </location>
</feature>
<evidence type="ECO:0000256" key="3">
    <source>
        <dbReference type="ARBA" id="ARBA00022729"/>
    </source>
</evidence>
<accession>A0ABW7P384</accession>
<evidence type="ECO:0000256" key="1">
    <source>
        <dbReference type="ARBA" id="ARBA00009175"/>
    </source>
</evidence>
<proteinExistence type="inferred from homology"/>
<comment type="similarity">
    <text evidence="1">Belongs to the bacterial solute-binding protein ModA family.</text>
</comment>
<dbReference type="Proteomes" id="UP001610706">
    <property type="component" value="Unassembled WGS sequence"/>
</dbReference>
<keyword evidence="3 4" id="KW-0732">Signal</keyword>
<evidence type="ECO:0000256" key="2">
    <source>
        <dbReference type="ARBA" id="ARBA00022723"/>
    </source>
</evidence>
<dbReference type="RefSeq" id="WP_395545593.1">
    <property type="nucleotide sequence ID" value="NZ_CP166302.1"/>
</dbReference>
<reference evidence="5 6" key="1">
    <citation type="submission" date="2024-08" db="EMBL/GenBank/DDBJ databases">
        <title>Oceanimonas smirnovii Genome sequencing and assembly.</title>
        <authorList>
            <person name="Tang B."/>
        </authorList>
    </citation>
    <scope>NUCLEOTIDE SEQUENCE [LARGE SCALE GENOMIC DNA]</scope>
    <source>
        <strain evidence="5 6">OS2020-119</strain>
    </source>
</reference>
<gene>
    <name evidence="5" type="primary">modA</name>
    <name evidence="5" type="ORF">AB9R89_11500</name>
</gene>
<organism evidence="5 6">
    <name type="scientific">Oceanimonas smirnovii</name>
    <dbReference type="NCBI Taxonomy" id="264574"/>
    <lineage>
        <taxon>Bacteria</taxon>
        <taxon>Pseudomonadati</taxon>
        <taxon>Pseudomonadota</taxon>
        <taxon>Gammaproteobacteria</taxon>
        <taxon>Aeromonadales</taxon>
        <taxon>Aeromonadaceae</taxon>
        <taxon>Oceanimonas</taxon>
    </lineage>
</organism>
<keyword evidence="2" id="KW-0479">Metal-binding</keyword>
<dbReference type="Gene3D" id="3.40.190.10">
    <property type="entry name" value="Periplasmic binding protein-like II"/>
    <property type="match status" value="2"/>
</dbReference>